<sequence length="272" mass="27899">MSFTLSWSSGDRILLSDVKTLTFVQYKLTEGRRSRGIPQLACVGGTAQHSNELPGVVQCTNVGTDGYDVQWECKADLSTKVKFGEVTVSCEGYDHPEDPYILRGSCGLEYALEYVSGASGGSSSTYYEYSPSGGSGIGSLVLFLFLVFIFYQIFKSCSGAAANGAVGGDGYGGPGFGPGYGGPGYGGGAPYGPGCPPPSGYSTGSGLGFGSGLLAGGLFSSMFNRRPYGGYGYGGYGYGGYGSGGYRSTHFGASSVGGGSRLASGFGRSSRR</sequence>
<dbReference type="GO" id="GO:0005789">
    <property type="term" value="C:endoplasmic reticulum membrane"/>
    <property type="evidence" value="ECO:0007669"/>
    <property type="project" value="UniProtKB-SubCell"/>
</dbReference>
<dbReference type="EMBL" id="GIBP01005992">
    <property type="protein sequence ID" value="NDV34961.1"/>
    <property type="molecule type" value="Transcribed_RNA"/>
</dbReference>
<evidence type="ECO:0000256" key="8">
    <source>
        <dbReference type="ARBA" id="ARBA00022824"/>
    </source>
</evidence>
<evidence type="ECO:0000313" key="15">
    <source>
        <dbReference type="EMBL" id="NDV34961.1"/>
    </source>
</evidence>
<feature type="transmembrane region" description="Helical" evidence="14">
    <location>
        <begin position="136"/>
        <end position="154"/>
    </location>
</feature>
<keyword evidence="7" id="KW-0732">Signal</keyword>
<keyword evidence="5" id="KW-0109">Calcium transport</keyword>
<dbReference type="GO" id="GO:0006816">
    <property type="term" value="P:calcium ion transport"/>
    <property type="evidence" value="ECO:0007669"/>
    <property type="project" value="UniProtKB-KW"/>
</dbReference>
<evidence type="ECO:0000256" key="7">
    <source>
        <dbReference type="ARBA" id="ARBA00022729"/>
    </source>
</evidence>
<evidence type="ECO:0000256" key="4">
    <source>
        <dbReference type="ARBA" id="ARBA00022448"/>
    </source>
</evidence>
<name>A0A6B2LDR9_9EUKA</name>
<comment type="subcellular location">
    <subcellularLocation>
        <location evidence="1">Endoplasmic reticulum membrane</location>
        <topology evidence="1">Single-pass type I membrane protein</topology>
    </subcellularLocation>
</comment>
<proteinExistence type="inferred from homology"/>
<dbReference type="InterPro" id="IPR009567">
    <property type="entry name" value="SARAF"/>
</dbReference>
<evidence type="ECO:0000256" key="14">
    <source>
        <dbReference type="SAM" id="Phobius"/>
    </source>
</evidence>
<evidence type="ECO:0000256" key="10">
    <source>
        <dbReference type="ARBA" id="ARBA00022989"/>
    </source>
</evidence>
<keyword evidence="4" id="KW-0813">Transport</keyword>
<evidence type="ECO:0000256" key="12">
    <source>
        <dbReference type="ARBA" id="ARBA00023136"/>
    </source>
</evidence>
<reference evidence="15" key="1">
    <citation type="journal article" date="2020" name="J. Eukaryot. Microbiol.">
        <title>De novo Sequencing, Assembly and Annotation of the Transcriptome for the Free-Living Testate Amoeba Arcella intermedia.</title>
        <authorList>
            <person name="Ribeiro G.M."/>
            <person name="Porfirio-Sousa A.L."/>
            <person name="Maurer-Alcala X.X."/>
            <person name="Katz L.A."/>
            <person name="Lahr D.J.G."/>
        </authorList>
    </citation>
    <scope>NUCLEOTIDE SEQUENCE</scope>
</reference>
<dbReference type="PANTHER" id="PTHR15929">
    <property type="entry name" value="STORE-OPERATED CALCIUM ENTRY-ASSOCIATED REGULATORY FACTOR"/>
    <property type="match status" value="1"/>
</dbReference>
<keyword evidence="12 14" id="KW-0472">Membrane</keyword>
<evidence type="ECO:0000256" key="6">
    <source>
        <dbReference type="ARBA" id="ARBA00022692"/>
    </source>
</evidence>
<keyword evidence="9" id="KW-0106">Calcium</keyword>
<keyword evidence="8" id="KW-0256">Endoplasmic reticulum</keyword>
<organism evidence="15">
    <name type="scientific">Arcella intermedia</name>
    <dbReference type="NCBI Taxonomy" id="1963864"/>
    <lineage>
        <taxon>Eukaryota</taxon>
        <taxon>Amoebozoa</taxon>
        <taxon>Tubulinea</taxon>
        <taxon>Elardia</taxon>
        <taxon>Arcellinida</taxon>
        <taxon>Sphaerothecina</taxon>
        <taxon>Arcellidae</taxon>
        <taxon>Arcella</taxon>
    </lineage>
</organism>
<evidence type="ECO:0000256" key="3">
    <source>
        <dbReference type="ARBA" id="ARBA00016584"/>
    </source>
</evidence>
<keyword evidence="6 14" id="KW-0812">Transmembrane</keyword>
<keyword evidence="11" id="KW-0406">Ion transport</keyword>
<evidence type="ECO:0000256" key="5">
    <source>
        <dbReference type="ARBA" id="ARBA00022568"/>
    </source>
</evidence>
<dbReference type="PANTHER" id="PTHR15929:SF0">
    <property type="entry name" value="STORE-OPERATED CALCIUM ENTRY-ASSOCIATED REGULATORY FACTOR"/>
    <property type="match status" value="1"/>
</dbReference>
<evidence type="ECO:0000256" key="9">
    <source>
        <dbReference type="ARBA" id="ARBA00022837"/>
    </source>
</evidence>
<keyword evidence="10 14" id="KW-1133">Transmembrane helix</keyword>
<evidence type="ECO:0000256" key="2">
    <source>
        <dbReference type="ARBA" id="ARBA00006833"/>
    </source>
</evidence>
<comment type="similarity">
    <text evidence="2">Belongs to the SARAF family.</text>
</comment>
<protein>
    <recommendedName>
        <fullName evidence="3">Store-operated calcium entry-associated regulatory factor</fullName>
    </recommendedName>
    <alternativeName>
        <fullName evidence="13">Transmembrane protein 66</fullName>
    </alternativeName>
</protein>
<evidence type="ECO:0000256" key="13">
    <source>
        <dbReference type="ARBA" id="ARBA00031116"/>
    </source>
</evidence>
<evidence type="ECO:0000256" key="11">
    <source>
        <dbReference type="ARBA" id="ARBA00023065"/>
    </source>
</evidence>
<dbReference type="Pfam" id="PF06682">
    <property type="entry name" value="SARAF"/>
    <property type="match status" value="1"/>
</dbReference>
<evidence type="ECO:0000256" key="1">
    <source>
        <dbReference type="ARBA" id="ARBA00004115"/>
    </source>
</evidence>
<accession>A0A6B2LDR9</accession>
<dbReference type="GO" id="GO:2001256">
    <property type="term" value="P:regulation of store-operated calcium entry"/>
    <property type="evidence" value="ECO:0007669"/>
    <property type="project" value="InterPro"/>
</dbReference>
<dbReference type="AlphaFoldDB" id="A0A6B2LDR9"/>